<keyword evidence="1" id="KW-0808">Transferase</keyword>
<dbReference type="InterPro" id="IPR003594">
    <property type="entry name" value="HATPase_dom"/>
</dbReference>
<keyword evidence="4" id="KW-0472">Membrane</keyword>
<evidence type="ECO:0000313" key="7">
    <source>
        <dbReference type="EMBL" id="VGO11892.1"/>
    </source>
</evidence>
<dbReference type="Gene3D" id="3.30.565.10">
    <property type="entry name" value="Histidine kinase-like ATPase, C-terminal domain"/>
    <property type="match status" value="1"/>
</dbReference>
<dbReference type="Proteomes" id="UP000366872">
    <property type="component" value="Unassembled WGS sequence"/>
</dbReference>
<proteinExistence type="predicted"/>
<dbReference type="AlphaFoldDB" id="A0A6C2TWH4"/>
<dbReference type="Pfam" id="PF07730">
    <property type="entry name" value="HisKA_3"/>
    <property type="match status" value="1"/>
</dbReference>
<evidence type="ECO:0000259" key="6">
    <source>
        <dbReference type="SMART" id="SM00387"/>
    </source>
</evidence>
<evidence type="ECO:0000256" key="3">
    <source>
        <dbReference type="ARBA" id="ARBA00023012"/>
    </source>
</evidence>
<keyword evidence="3" id="KW-0902">Two-component regulatory system</keyword>
<feature type="signal peptide" evidence="5">
    <location>
        <begin position="1"/>
        <end position="15"/>
    </location>
</feature>
<gene>
    <name evidence="7" type="primary">liaS_1</name>
    <name evidence="7" type="ORF">PDESU_00440</name>
</gene>
<feature type="domain" description="Histidine kinase/HSP90-like ATPase" evidence="6">
    <location>
        <begin position="627"/>
        <end position="721"/>
    </location>
</feature>
<dbReference type="SUPFAM" id="SSF55874">
    <property type="entry name" value="ATPase domain of HSP90 chaperone/DNA topoisomerase II/histidine kinase"/>
    <property type="match status" value="1"/>
</dbReference>
<feature type="transmembrane region" description="Helical" evidence="4">
    <location>
        <begin position="443"/>
        <end position="464"/>
    </location>
</feature>
<name>A0A6C2TWH4_PONDE</name>
<evidence type="ECO:0000313" key="8">
    <source>
        <dbReference type="Proteomes" id="UP000366872"/>
    </source>
</evidence>
<reference evidence="7 8" key="1">
    <citation type="submission" date="2019-04" db="EMBL/GenBank/DDBJ databases">
        <authorList>
            <person name="Van Vliet M D."/>
        </authorList>
    </citation>
    <scope>NUCLEOTIDE SEQUENCE [LARGE SCALE GENOMIC DNA]</scope>
    <source>
        <strain evidence="7 8">F1</strain>
    </source>
</reference>
<keyword evidence="2 7" id="KW-0418">Kinase</keyword>
<keyword evidence="8" id="KW-1185">Reference proteome</keyword>
<keyword evidence="5" id="KW-0732">Signal</keyword>
<dbReference type="PANTHER" id="PTHR24421">
    <property type="entry name" value="NITRATE/NITRITE SENSOR PROTEIN NARX-RELATED"/>
    <property type="match status" value="1"/>
</dbReference>
<dbReference type="Gene3D" id="1.20.5.1930">
    <property type="match status" value="1"/>
</dbReference>
<dbReference type="GO" id="GO:0000155">
    <property type="term" value="F:phosphorelay sensor kinase activity"/>
    <property type="evidence" value="ECO:0007669"/>
    <property type="project" value="InterPro"/>
</dbReference>
<dbReference type="CDD" id="cd16917">
    <property type="entry name" value="HATPase_UhpB-NarQ-NarX-like"/>
    <property type="match status" value="1"/>
</dbReference>
<dbReference type="GO" id="GO:0046983">
    <property type="term" value="F:protein dimerization activity"/>
    <property type="evidence" value="ECO:0007669"/>
    <property type="project" value="InterPro"/>
</dbReference>
<feature type="chain" id="PRO_5025542968" evidence="5">
    <location>
        <begin position="16"/>
        <end position="726"/>
    </location>
</feature>
<sequence length="726" mass="80315">MPVLLAVLISGTAFARAPITSIAAVRDLAPEMAEKGQPVRVEGQVLWVHPTGNGFFLRGGEVSIYVRQPRGGPAYSRFSPGEMVRVEGVSNKGFFSPSIYADSVELVGSEPLPEARPFHDFEFFSATIDCDWVWVAGRIVSMRVYSGGTGGENITLAVQHNNSMLDVQIPQTEGAEEKVAELMFSRIRFNAVAGTQFNMNRQVVGRTFFVNSVDDFEVIDDYKPRKGLRVLPIHELMRSGENDRLPVGTHGLVSHVEGKHIYLRGEEACIKVTARAVPDVVVGDYVELEGFVRPLPISPEFLAREVRVVGHREPPLPVAMEVDEALRHKWDYFPATDLNQELVEIEALLVDVGESFGLSTGERERTLLCRHNTYLFEAKLPAHVEIEGGLKPGATLRLTGICNLTRSEERRWRLYIDWFWIQLRGAGDVEILVPAPWWTAARLLWVLGIGLGVLALALVWVGLLHRTVEKQTGIIGDKIEREAILDERQRIARELHDNLEQGLAGMAIQLRGSQRLLELNMKRRLESIACALRLAGGNTELKNHLEGAATEVEQDAAKNRRAIEVVQGMLAHCSEESRSSILDLRGGLLERMDLPAALRAALEPLAEECGARLVVSVEGEPRRLKKVAERNLLLIAKEAATNAARHAKPSTLSVELVFADDVLSLRIVDDGQGFAVDHLPKAGRFGLQGMHERINQLNGSIQIKSALDKGTAVGLNIPSTKEWELD</sequence>
<dbReference type="InterPro" id="IPR036890">
    <property type="entry name" value="HATPase_C_sf"/>
</dbReference>
<keyword evidence="4" id="KW-0812">Transmembrane</keyword>
<dbReference type="PANTHER" id="PTHR24421:SF62">
    <property type="entry name" value="SENSORY TRANSDUCTION HISTIDINE KINASE"/>
    <property type="match status" value="1"/>
</dbReference>
<organism evidence="7 8">
    <name type="scientific">Pontiella desulfatans</name>
    <dbReference type="NCBI Taxonomy" id="2750659"/>
    <lineage>
        <taxon>Bacteria</taxon>
        <taxon>Pseudomonadati</taxon>
        <taxon>Kiritimatiellota</taxon>
        <taxon>Kiritimatiellia</taxon>
        <taxon>Kiritimatiellales</taxon>
        <taxon>Pontiellaceae</taxon>
        <taxon>Pontiella</taxon>
    </lineage>
</organism>
<evidence type="ECO:0000256" key="4">
    <source>
        <dbReference type="SAM" id="Phobius"/>
    </source>
</evidence>
<evidence type="ECO:0000256" key="1">
    <source>
        <dbReference type="ARBA" id="ARBA00022679"/>
    </source>
</evidence>
<dbReference type="InterPro" id="IPR011712">
    <property type="entry name" value="Sig_transdc_His_kin_sub3_dim/P"/>
</dbReference>
<protein>
    <submittedName>
        <fullName evidence="7">Sensor histidine kinase LiaS</fullName>
    </submittedName>
</protein>
<dbReference type="SMART" id="SM00387">
    <property type="entry name" value="HATPase_c"/>
    <property type="match status" value="1"/>
</dbReference>
<dbReference type="InterPro" id="IPR050482">
    <property type="entry name" value="Sensor_HK_TwoCompSys"/>
</dbReference>
<dbReference type="GO" id="GO:0016020">
    <property type="term" value="C:membrane"/>
    <property type="evidence" value="ECO:0007669"/>
    <property type="project" value="InterPro"/>
</dbReference>
<accession>A0A6C2TWH4</accession>
<evidence type="ECO:0000256" key="2">
    <source>
        <dbReference type="ARBA" id="ARBA00022777"/>
    </source>
</evidence>
<dbReference type="Pfam" id="PF02518">
    <property type="entry name" value="HATPase_c"/>
    <property type="match status" value="1"/>
</dbReference>
<dbReference type="EMBL" id="CAAHFG010000001">
    <property type="protein sequence ID" value="VGO11892.1"/>
    <property type="molecule type" value="Genomic_DNA"/>
</dbReference>
<keyword evidence="4" id="KW-1133">Transmembrane helix</keyword>
<evidence type="ECO:0000256" key="5">
    <source>
        <dbReference type="SAM" id="SignalP"/>
    </source>
</evidence>